<dbReference type="RefSeq" id="WP_092062563.1">
    <property type="nucleotide sequence ID" value="NZ_FOJU01000002.1"/>
</dbReference>
<proteinExistence type="predicted"/>
<dbReference type="InterPro" id="IPR051257">
    <property type="entry name" value="Diverse_CBS-Domain"/>
</dbReference>
<evidence type="ECO:0000313" key="4">
    <source>
        <dbReference type="EMBL" id="SFA89064.1"/>
    </source>
</evidence>
<sequence length="144" mass="15836">MYIKSISELLSDRPMFSIDATRTVGEACMILSTRNIGALPVVENGRLVGILSERDVIRRCVIGGRDTSTTLVSEVMTREPVTLGPEDSPASAMDIMLAGQFRHLPVCDAGNKLIGMISMRDIPTENRLLVERFRDYSGMQAVYG</sequence>
<protein>
    <submittedName>
        <fullName evidence="4">CBS domain-containing protein</fullName>
    </submittedName>
</protein>
<dbReference type="InterPro" id="IPR046342">
    <property type="entry name" value="CBS_dom_sf"/>
</dbReference>
<name>A0A1I0WKJ9_9RHOB</name>
<evidence type="ECO:0000259" key="3">
    <source>
        <dbReference type="PROSITE" id="PS51371"/>
    </source>
</evidence>
<keyword evidence="5" id="KW-1185">Reference proteome</keyword>
<dbReference type="EMBL" id="FOJU01000002">
    <property type="protein sequence ID" value="SFA89064.1"/>
    <property type="molecule type" value="Genomic_DNA"/>
</dbReference>
<dbReference type="Pfam" id="PF00571">
    <property type="entry name" value="CBS"/>
    <property type="match status" value="2"/>
</dbReference>
<keyword evidence="1 2" id="KW-0129">CBS domain</keyword>
<dbReference type="SUPFAM" id="SSF54631">
    <property type="entry name" value="CBS-domain pair"/>
    <property type="match status" value="1"/>
</dbReference>
<evidence type="ECO:0000313" key="5">
    <source>
        <dbReference type="Proteomes" id="UP000198796"/>
    </source>
</evidence>
<accession>A0A1I0WKJ9</accession>
<dbReference type="Gene3D" id="3.10.580.10">
    <property type="entry name" value="CBS-domain"/>
    <property type="match status" value="1"/>
</dbReference>
<dbReference type="Proteomes" id="UP000198796">
    <property type="component" value="Unassembled WGS sequence"/>
</dbReference>
<evidence type="ECO:0000256" key="2">
    <source>
        <dbReference type="PROSITE-ProRule" id="PRU00703"/>
    </source>
</evidence>
<dbReference type="PANTHER" id="PTHR43080">
    <property type="entry name" value="CBS DOMAIN-CONTAINING PROTEIN CBSX3, MITOCHONDRIAL"/>
    <property type="match status" value="1"/>
</dbReference>
<reference evidence="4 5" key="1">
    <citation type="submission" date="2016-10" db="EMBL/GenBank/DDBJ databases">
        <authorList>
            <person name="de Groot N.N."/>
        </authorList>
    </citation>
    <scope>NUCLEOTIDE SEQUENCE [LARGE SCALE GENOMIC DNA]</scope>
    <source>
        <strain evidence="4 5">DSM 29316</strain>
    </source>
</reference>
<dbReference type="InterPro" id="IPR044725">
    <property type="entry name" value="CBSX3_CBS_dom"/>
</dbReference>
<feature type="domain" description="CBS" evidence="3">
    <location>
        <begin position="11"/>
        <end position="67"/>
    </location>
</feature>
<dbReference type="PANTHER" id="PTHR43080:SF2">
    <property type="entry name" value="CBS DOMAIN-CONTAINING PROTEIN"/>
    <property type="match status" value="1"/>
</dbReference>
<dbReference type="SMART" id="SM00116">
    <property type="entry name" value="CBS"/>
    <property type="match status" value="2"/>
</dbReference>
<dbReference type="InterPro" id="IPR000644">
    <property type="entry name" value="CBS_dom"/>
</dbReference>
<dbReference type="CDD" id="cd04623">
    <property type="entry name" value="CBS_pair_bac_euk"/>
    <property type="match status" value="1"/>
</dbReference>
<feature type="domain" description="CBS" evidence="3">
    <location>
        <begin position="76"/>
        <end position="136"/>
    </location>
</feature>
<dbReference type="PROSITE" id="PS51371">
    <property type="entry name" value="CBS"/>
    <property type="match status" value="2"/>
</dbReference>
<dbReference type="AlphaFoldDB" id="A0A1I0WKJ9"/>
<dbReference type="OrthoDB" id="9807125at2"/>
<gene>
    <name evidence="4" type="ORF">SAMN05421688_1516</name>
</gene>
<organism evidence="4 5">
    <name type="scientific">Poseidonocella pacifica</name>
    <dbReference type="NCBI Taxonomy" id="871651"/>
    <lineage>
        <taxon>Bacteria</taxon>
        <taxon>Pseudomonadati</taxon>
        <taxon>Pseudomonadota</taxon>
        <taxon>Alphaproteobacteria</taxon>
        <taxon>Rhodobacterales</taxon>
        <taxon>Roseobacteraceae</taxon>
        <taxon>Poseidonocella</taxon>
    </lineage>
</organism>
<dbReference type="STRING" id="871651.SAMN05421688_1516"/>
<evidence type="ECO:0000256" key="1">
    <source>
        <dbReference type="ARBA" id="ARBA00023122"/>
    </source>
</evidence>